<sequence>FRLALYNMGPCHISYQFTLFTQFTGLTMSFQLPEKKLNLGVPISPTTAVEVSSSFAALDYFPEFSASSKKVICSMGLRRAAIRLLSGGTRSGGHRCISSSSALTAGDSIVGGSNCDRSVGSRDFLDWLKSGDKRISTPLSQPLPGIQPERPGLPPLVPPPTQITVLDNGVRVISEASPGPTASLGLYINSGSIYETPQNSGCSALLECLGFKATTHRPTLRIMKEVEKFGNTIVANASREQMSYTIDCLKTGFPAALELLLDCVLNPAFEAQEVEEQKMRLAMLLGGKDIHATLMTELLTRAAYRGPYGNPLIPDPDSMARITPDELRSFVARHFIAPHMVLAAAGVEHQELVTLAKPMLEGLPKVAPLPEPKPEYVGGFVHLPGSYAQSNLLLAFEYAGGWRDVHGAVVMTVFNYLLGGGNSFSSGGPGKGMHSRLYTRVLNKYGFVHSCASFNSTFNESGMVGIQAASDPNRVAEMLNIMCSELEAVENGTNRVELERAKRSAVSVICNALESKATSAEDIGRQYLTYGHRISGRTYVEMLEAVTQDDIRRFVRRLLSSKPSLAAYGDRTETIDPYILTRRYG</sequence>
<gene>
    <name evidence="5" type="ORF">Vretimale_918</name>
</gene>
<dbReference type="InterPro" id="IPR011249">
    <property type="entry name" value="Metalloenz_LuxS/M16"/>
</dbReference>
<dbReference type="Gene3D" id="3.30.830.10">
    <property type="entry name" value="Metalloenzyme, LuxS/M16 peptidase-like"/>
    <property type="match status" value="2"/>
</dbReference>
<accession>A0A8J4D7Z6</accession>
<dbReference type="Pfam" id="PF05193">
    <property type="entry name" value="Peptidase_M16_C"/>
    <property type="match status" value="1"/>
</dbReference>
<evidence type="ECO:0000259" key="4">
    <source>
        <dbReference type="Pfam" id="PF05193"/>
    </source>
</evidence>
<dbReference type="Proteomes" id="UP000722791">
    <property type="component" value="Unassembled WGS sequence"/>
</dbReference>
<dbReference type="GO" id="GO:0046872">
    <property type="term" value="F:metal ion binding"/>
    <property type="evidence" value="ECO:0007669"/>
    <property type="project" value="InterPro"/>
</dbReference>
<feature type="domain" description="Peptidase M16 C-terminal" evidence="4">
    <location>
        <begin position="321"/>
        <end position="503"/>
    </location>
</feature>
<dbReference type="InterPro" id="IPR011765">
    <property type="entry name" value="Pept_M16_N"/>
</dbReference>
<name>A0A8J4D7Z6_9CHLO</name>
<dbReference type="AlphaFoldDB" id="A0A8J4D7Z6"/>
<dbReference type="InterPro" id="IPR050361">
    <property type="entry name" value="MPP/UQCRC_Complex"/>
</dbReference>
<proteinExistence type="inferred from homology"/>
<evidence type="ECO:0000256" key="1">
    <source>
        <dbReference type="ARBA" id="ARBA00002123"/>
    </source>
</evidence>
<dbReference type="GO" id="GO:0005739">
    <property type="term" value="C:mitochondrion"/>
    <property type="evidence" value="ECO:0007669"/>
    <property type="project" value="TreeGrafter"/>
</dbReference>
<evidence type="ECO:0000313" key="5">
    <source>
        <dbReference type="EMBL" id="GIL94696.1"/>
    </source>
</evidence>
<dbReference type="SUPFAM" id="SSF63411">
    <property type="entry name" value="LuxS/MPP-like metallohydrolase"/>
    <property type="match status" value="2"/>
</dbReference>
<organism evidence="5 6">
    <name type="scientific">Volvox reticuliferus</name>
    <dbReference type="NCBI Taxonomy" id="1737510"/>
    <lineage>
        <taxon>Eukaryota</taxon>
        <taxon>Viridiplantae</taxon>
        <taxon>Chlorophyta</taxon>
        <taxon>core chlorophytes</taxon>
        <taxon>Chlorophyceae</taxon>
        <taxon>CS clade</taxon>
        <taxon>Chlamydomonadales</taxon>
        <taxon>Volvocaceae</taxon>
        <taxon>Volvox</taxon>
    </lineage>
</organism>
<dbReference type="EMBL" id="BNCQ01000001">
    <property type="protein sequence ID" value="GIL94696.1"/>
    <property type="molecule type" value="Genomic_DNA"/>
</dbReference>
<evidence type="ECO:0000256" key="2">
    <source>
        <dbReference type="ARBA" id="ARBA00007261"/>
    </source>
</evidence>
<evidence type="ECO:0000259" key="3">
    <source>
        <dbReference type="Pfam" id="PF00675"/>
    </source>
</evidence>
<comment type="function">
    <text evidence="1">Substrate recognition and binding subunit of the essential mitochondrial processing protease (MPP), which cleaves the mitochondrial sequence off newly imported precursors proteins.</text>
</comment>
<dbReference type="FunFam" id="3.30.830.10:FF:000008">
    <property type="entry name" value="Mitochondrial-processing peptidase subunit beta"/>
    <property type="match status" value="1"/>
</dbReference>
<dbReference type="Pfam" id="PF00675">
    <property type="entry name" value="Peptidase_M16"/>
    <property type="match status" value="1"/>
</dbReference>
<comment type="caution">
    <text evidence="5">The sequence shown here is derived from an EMBL/GenBank/DDBJ whole genome shotgun (WGS) entry which is preliminary data.</text>
</comment>
<dbReference type="PANTHER" id="PTHR11851">
    <property type="entry name" value="METALLOPROTEASE"/>
    <property type="match status" value="1"/>
</dbReference>
<feature type="non-terminal residue" evidence="5">
    <location>
        <position position="585"/>
    </location>
</feature>
<comment type="similarity">
    <text evidence="2">Belongs to the peptidase M16 family.</text>
</comment>
<reference evidence="5" key="1">
    <citation type="journal article" date="2021" name="Proc. Natl. Acad. Sci. U.S.A.">
        <title>Three genomes in the algal genus Volvox reveal the fate of a haploid sex-determining region after a transition to homothallism.</title>
        <authorList>
            <person name="Yamamoto K."/>
            <person name="Hamaji T."/>
            <person name="Kawai-Toyooka H."/>
            <person name="Matsuzaki R."/>
            <person name="Takahashi F."/>
            <person name="Nishimura Y."/>
            <person name="Kawachi M."/>
            <person name="Noguchi H."/>
            <person name="Minakuchi Y."/>
            <person name="Umen J.G."/>
            <person name="Toyoda A."/>
            <person name="Nozaki H."/>
        </authorList>
    </citation>
    <scope>NUCLEOTIDE SEQUENCE</scope>
    <source>
        <strain evidence="5">NIES-3785</strain>
    </source>
</reference>
<evidence type="ECO:0000313" key="6">
    <source>
        <dbReference type="Proteomes" id="UP000722791"/>
    </source>
</evidence>
<evidence type="ECO:0008006" key="7">
    <source>
        <dbReference type="Google" id="ProtNLM"/>
    </source>
</evidence>
<feature type="domain" description="Peptidase M16 N-terminal" evidence="3">
    <location>
        <begin position="171"/>
        <end position="313"/>
    </location>
</feature>
<dbReference type="PANTHER" id="PTHR11851:SF49">
    <property type="entry name" value="MITOCHONDRIAL-PROCESSING PEPTIDASE SUBUNIT ALPHA"/>
    <property type="match status" value="1"/>
</dbReference>
<protein>
    <recommendedName>
        <fullName evidence="7">Mitochondrial processing peptidase alpha subunit</fullName>
    </recommendedName>
</protein>
<dbReference type="InterPro" id="IPR007863">
    <property type="entry name" value="Peptidase_M16_C"/>
</dbReference>